<proteinExistence type="predicted"/>
<protein>
    <submittedName>
        <fullName evidence="2">Uncharacterized protein</fullName>
    </submittedName>
</protein>
<feature type="compositionally biased region" description="Low complexity" evidence="1">
    <location>
        <begin position="54"/>
        <end position="63"/>
    </location>
</feature>
<feature type="region of interest" description="Disordered" evidence="1">
    <location>
        <begin position="46"/>
        <end position="83"/>
    </location>
</feature>
<dbReference type="Proteomes" id="UP001138768">
    <property type="component" value="Unassembled WGS sequence"/>
</dbReference>
<keyword evidence="3" id="KW-1185">Reference proteome</keyword>
<organism evidence="2 3">
    <name type="scientific">Lamprobacter modestohalophilus</name>
    <dbReference type="NCBI Taxonomy" id="1064514"/>
    <lineage>
        <taxon>Bacteria</taxon>
        <taxon>Pseudomonadati</taxon>
        <taxon>Pseudomonadota</taxon>
        <taxon>Gammaproteobacteria</taxon>
        <taxon>Chromatiales</taxon>
        <taxon>Chromatiaceae</taxon>
        <taxon>Lamprobacter</taxon>
    </lineage>
</organism>
<reference evidence="2 3" key="1">
    <citation type="journal article" date="2020" name="Microorganisms">
        <title>Osmotic Adaptation and Compatible Solute Biosynthesis of Phototrophic Bacteria as Revealed from Genome Analyses.</title>
        <authorList>
            <person name="Imhoff J.F."/>
            <person name="Rahn T."/>
            <person name="Kunzel S."/>
            <person name="Keller A."/>
            <person name="Neulinger S.C."/>
        </authorList>
    </citation>
    <scope>NUCLEOTIDE SEQUENCE [LARGE SCALE GENOMIC DNA]</scope>
    <source>
        <strain evidence="2 3">DSM 25653</strain>
    </source>
</reference>
<sequence>MAAAERLRIQVGICAHRHPELFAILMRVSRRGRADRLRQLALLGLSGPSRSDLEPAAATAATPRETDARSPPASSIHSEPDPQLVADRARLLDALHLSD</sequence>
<accession>A0A9X1B635</accession>
<evidence type="ECO:0000313" key="3">
    <source>
        <dbReference type="Proteomes" id="UP001138768"/>
    </source>
</evidence>
<dbReference type="EMBL" id="NRRY01000035">
    <property type="protein sequence ID" value="MBK1620267.1"/>
    <property type="molecule type" value="Genomic_DNA"/>
</dbReference>
<evidence type="ECO:0000313" key="2">
    <source>
        <dbReference type="EMBL" id="MBK1620267.1"/>
    </source>
</evidence>
<evidence type="ECO:0000256" key="1">
    <source>
        <dbReference type="SAM" id="MobiDB-lite"/>
    </source>
</evidence>
<dbReference type="RefSeq" id="WP_200246966.1">
    <property type="nucleotide sequence ID" value="NZ_NRRY01000035.1"/>
</dbReference>
<comment type="caution">
    <text evidence="2">The sequence shown here is derived from an EMBL/GenBank/DDBJ whole genome shotgun (WGS) entry which is preliminary data.</text>
</comment>
<name>A0A9X1B635_9GAMM</name>
<gene>
    <name evidence="2" type="ORF">CKO42_17830</name>
</gene>
<dbReference type="AlphaFoldDB" id="A0A9X1B635"/>